<feature type="region of interest" description="Disordered" evidence="1">
    <location>
        <begin position="1"/>
        <end position="20"/>
    </location>
</feature>
<protein>
    <submittedName>
        <fullName evidence="2">Protein ROS1</fullName>
    </submittedName>
</protein>
<dbReference type="GO" id="GO:0019104">
    <property type="term" value="F:DNA N-glycosylase activity"/>
    <property type="evidence" value="ECO:0007669"/>
    <property type="project" value="InterPro"/>
</dbReference>
<name>A0A1J3IA97_NOCCA</name>
<dbReference type="InterPro" id="IPR044811">
    <property type="entry name" value="DME/ROS1"/>
</dbReference>
<reference evidence="2" key="1">
    <citation type="submission" date="2016-07" db="EMBL/GenBank/DDBJ databases">
        <title>De novo transcriptome assembly of four accessions of the metal hyperaccumulator plant Noccaea caerulescens.</title>
        <authorList>
            <person name="Blande D."/>
            <person name="Halimaa P."/>
            <person name="Tervahauta A.I."/>
            <person name="Aarts M.G."/>
            <person name="Karenlampi S.O."/>
        </authorList>
    </citation>
    <scope>NUCLEOTIDE SEQUENCE</scope>
</reference>
<dbReference type="EMBL" id="GEVL01000175">
    <property type="protein sequence ID" value="JAU77166.1"/>
    <property type="molecule type" value="Transcribed_RNA"/>
</dbReference>
<proteinExistence type="predicted"/>
<evidence type="ECO:0000313" key="2">
    <source>
        <dbReference type="EMBL" id="JAU77166.1"/>
    </source>
</evidence>
<accession>A0A1J3IA97</accession>
<evidence type="ECO:0000256" key="1">
    <source>
        <dbReference type="SAM" id="MobiDB-lite"/>
    </source>
</evidence>
<organism evidence="2">
    <name type="scientific">Noccaea caerulescens</name>
    <name type="common">Alpine penny-cress</name>
    <name type="synonym">Thlaspi caerulescens</name>
    <dbReference type="NCBI Taxonomy" id="107243"/>
    <lineage>
        <taxon>Eukaryota</taxon>
        <taxon>Viridiplantae</taxon>
        <taxon>Streptophyta</taxon>
        <taxon>Embryophyta</taxon>
        <taxon>Tracheophyta</taxon>
        <taxon>Spermatophyta</taxon>
        <taxon>Magnoliopsida</taxon>
        <taxon>eudicotyledons</taxon>
        <taxon>Gunneridae</taxon>
        <taxon>Pentapetalae</taxon>
        <taxon>rosids</taxon>
        <taxon>malvids</taxon>
        <taxon>Brassicales</taxon>
        <taxon>Brassicaceae</taxon>
        <taxon>Coluteocarpeae</taxon>
        <taxon>Noccaea</taxon>
    </lineage>
</organism>
<dbReference type="GO" id="GO:0035514">
    <property type="term" value="F:DNA demethylase activity"/>
    <property type="evidence" value="ECO:0007669"/>
    <property type="project" value="InterPro"/>
</dbReference>
<dbReference type="PANTHER" id="PTHR46213:SF13">
    <property type="entry name" value="DEMETER-LIKE PROTEIN 2-RELATED"/>
    <property type="match status" value="1"/>
</dbReference>
<dbReference type="GO" id="GO:0141166">
    <property type="term" value="P:chromosomal 5-methylcytosine DNA demethylation pathway"/>
    <property type="evidence" value="ECO:0007669"/>
    <property type="project" value="InterPro"/>
</dbReference>
<dbReference type="PANTHER" id="PTHR46213">
    <property type="entry name" value="TRANSCRIPTIONAL ACTIVATOR DEMETER"/>
    <property type="match status" value="1"/>
</dbReference>
<dbReference type="AlphaFoldDB" id="A0A1J3IA97"/>
<gene>
    <name evidence="2" type="ORF">LE_TR5390_c17_g1_i1_g.18754</name>
</gene>
<sequence>MVSIDSDIDSQGADGLDEDKQKWWEDERKMLHERANSFITRMRLVQGDRKFSPWKGSVIDSVVGVFLTQSQTIHQGKCLQENPETQEDMSLTADLDADFLL</sequence>